<name>V6SJU2_9FLAO</name>
<gene>
    <name evidence="1" type="ORF">FLJC2902T_25340</name>
</gene>
<evidence type="ECO:0000313" key="1">
    <source>
        <dbReference type="EMBL" id="ESU26562.1"/>
    </source>
</evidence>
<evidence type="ECO:0000313" key="2">
    <source>
        <dbReference type="Proteomes" id="UP000018004"/>
    </source>
</evidence>
<sequence>MNNLVKILCLVGGAVLAGLIIKESEKEKFSDYHKGYTDGYSDGYDEGRSS</sequence>
<reference evidence="1 2" key="1">
    <citation type="submission" date="2013-08" db="EMBL/GenBank/DDBJ databases">
        <title>Flavobacterium limnosediminis JC2902 genome sequencing.</title>
        <authorList>
            <person name="Lee K."/>
            <person name="Yi H."/>
            <person name="Park S."/>
            <person name="Chun J."/>
        </authorList>
    </citation>
    <scope>NUCLEOTIDE SEQUENCE [LARGE SCALE GENOMIC DNA]</scope>
    <source>
        <strain evidence="1 2">JC2902</strain>
    </source>
</reference>
<dbReference type="EMBL" id="AVGG01000018">
    <property type="protein sequence ID" value="ESU26562.1"/>
    <property type="molecule type" value="Genomic_DNA"/>
</dbReference>
<dbReference type="AlphaFoldDB" id="V6SJU2"/>
<dbReference type="RefSeq" id="WP_023580095.1">
    <property type="nucleotide sequence ID" value="NZ_AVGG01000018.1"/>
</dbReference>
<dbReference type="Proteomes" id="UP000018004">
    <property type="component" value="Unassembled WGS sequence"/>
</dbReference>
<proteinExistence type="predicted"/>
<accession>V6SJU2</accession>
<organism evidence="1 2">
    <name type="scientific">Flavobacterium limnosediminis JC2902</name>
    <dbReference type="NCBI Taxonomy" id="1341181"/>
    <lineage>
        <taxon>Bacteria</taxon>
        <taxon>Pseudomonadati</taxon>
        <taxon>Bacteroidota</taxon>
        <taxon>Flavobacteriia</taxon>
        <taxon>Flavobacteriales</taxon>
        <taxon>Flavobacteriaceae</taxon>
        <taxon>Flavobacterium</taxon>
    </lineage>
</organism>
<protein>
    <submittedName>
        <fullName evidence="1">Uncharacterized protein</fullName>
    </submittedName>
</protein>
<dbReference type="PATRIC" id="fig|1341181.4.peg.2494"/>
<comment type="caution">
    <text evidence="1">The sequence shown here is derived from an EMBL/GenBank/DDBJ whole genome shotgun (WGS) entry which is preliminary data.</text>
</comment>
<keyword evidence="2" id="KW-1185">Reference proteome</keyword>